<evidence type="ECO:0000256" key="3">
    <source>
        <dbReference type="ARBA" id="ARBA00022729"/>
    </source>
</evidence>
<keyword evidence="4" id="KW-0574">Periplasm</keyword>
<evidence type="ECO:0000256" key="1">
    <source>
        <dbReference type="ARBA" id="ARBA00004418"/>
    </source>
</evidence>
<comment type="caution">
    <text evidence="6">The sequence shown here is derived from an EMBL/GenBank/DDBJ whole genome shotgun (WGS) entry which is preliminary data.</text>
</comment>
<dbReference type="PIRSF" id="PIRSF019574">
    <property type="entry name" value="Periplasmic_polyamine_BP"/>
    <property type="match status" value="1"/>
</dbReference>
<evidence type="ECO:0000256" key="4">
    <source>
        <dbReference type="ARBA" id="ARBA00022764"/>
    </source>
</evidence>
<dbReference type="PRINTS" id="PR00909">
    <property type="entry name" value="SPERMDNBNDNG"/>
</dbReference>
<dbReference type="AlphaFoldDB" id="A0A926D5R9"/>
<evidence type="ECO:0000313" key="6">
    <source>
        <dbReference type="EMBL" id="MBC8531883.1"/>
    </source>
</evidence>
<dbReference type="InterPro" id="IPR001188">
    <property type="entry name" value="Sperm_putr-bd"/>
</dbReference>
<evidence type="ECO:0000256" key="2">
    <source>
        <dbReference type="ARBA" id="ARBA00022448"/>
    </source>
</evidence>
<proteinExistence type="predicted"/>
<dbReference type="InterPro" id="IPR006059">
    <property type="entry name" value="SBP"/>
</dbReference>
<organism evidence="6 7">
    <name type="scientific">Gehongia tenuis</name>
    <dbReference type="NCBI Taxonomy" id="2763655"/>
    <lineage>
        <taxon>Bacteria</taxon>
        <taxon>Bacillati</taxon>
        <taxon>Bacillota</taxon>
        <taxon>Clostridia</taxon>
        <taxon>Christensenellales</taxon>
        <taxon>Christensenellaceae</taxon>
        <taxon>Gehongia</taxon>
    </lineage>
</organism>
<protein>
    <submittedName>
        <fullName evidence="6">ABC transporter substrate-binding protein</fullName>
    </submittedName>
</protein>
<keyword evidence="7" id="KW-1185">Reference proteome</keyword>
<dbReference type="Proteomes" id="UP000623172">
    <property type="component" value="Unassembled WGS sequence"/>
</dbReference>
<sequence length="336" mass="37806">MLLGVFALSACSGGNTEEVLVYNWGDYIDREVLTMFEEETGIKVKYDTFATNEDMYVKIKGGGSNYDVIIPSDYMIQRMIREDMLETMDMSKLENYSRIDPALLSPAYDPTDEYSVPYMWGTVGILYDKTKVTDPVDSWNILWNEKYSKQILMLDSVRDSFFVAAEKVGVDPNSHEAADLEKVKAALIEQKPLVLAYVGDDVKDMMIGGEASLAVVWSGDAVYCMNENENLAYAIPMEGSNIWVDGMSIPKDAPNYDNAMKFIDFMCRPDIAKMNNDYIGYASPLPEVQDQLSEELKADPAANPTEEEKARCVTMEDLGDATEMYDSLWTEIKATQ</sequence>
<dbReference type="GO" id="GO:0015846">
    <property type="term" value="P:polyamine transport"/>
    <property type="evidence" value="ECO:0007669"/>
    <property type="project" value="InterPro"/>
</dbReference>
<evidence type="ECO:0000256" key="5">
    <source>
        <dbReference type="PIRSR" id="PIRSR019574-1"/>
    </source>
</evidence>
<evidence type="ECO:0000313" key="7">
    <source>
        <dbReference type="Proteomes" id="UP000623172"/>
    </source>
</evidence>
<comment type="subcellular location">
    <subcellularLocation>
        <location evidence="1">Periplasm</location>
    </subcellularLocation>
</comment>
<dbReference type="CDD" id="cd13663">
    <property type="entry name" value="PBP2_PotD_PotF_like_2"/>
    <property type="match status" value="1"/>
</dbReference>
<accession>A0A926D5R9</accession>
<name>A0A926D5R9_9FIRM</name>
<keyword evidence="3" id="KW-0732">Signal</keyword>
<reference evidence="6" key="1">
    <citation type="submission" date="2020-08" db="EMBL/GenBank/DDBJ databases">
        <title>Genome public.</title>
        <authorList>
            <person name="Liu C."/>
            <person name="Sun Q."/>
        </authorList>
    </citation>
    <scope>NUCLEOTIDE SEQUENCE</scope>
    <source>
        <strain evidence="6">NSJ-53</strain>
    </source>
</reference>
<dbReference type="Gene3D" id="3.40.190.10">
    <property type="entry name" value="Periplasmic binding protein-like II"/>
    <property type="match status" value="2"/>
</dbReference>
<dbReference type="Pfam" id="PF13416">
    <property type="entry name" value="SBP_bac_8"/>
    <property type="match status" value="1"/>
</dbReference>
<dbReference type="PANTHER" id="PTHR30222:SF17">
    <property type="entry name" value="SPERMIDINE_PUTRESCINE-BINDING PERIPLASMIC PROTEIN"/>
    <property type="match status" value="1"/>
</dbReference>
<dbReference type="GO" id="GO:0042597">
    <property type="term" value="C:periplasmic space"/>
    <property type="evidence" value="ECO:0007669"/>
    <property type="project" value="UniProtKB-SubCell"/>
</dbReference>
<dbReference type="SUPFAM" id="SSF53850">
    <property type="entry name" value="Periplasmic binding protein-like II"/>
    <property type="match status" value="1"/>
</dbReference>
<dbReference type="GO" id="GO:0019808">
    <property type="term" value="F:polyamine binding"/>
    <property type="evidence" value="ECO:0007669"/>
    <property type="project" value="InterPro"/>
</dbReference>
<feature type="binding site" evidence="5">
    <location>
        <position position="74"/>
    </location>
    <ligand>
        <name>spermidine</name>
        <dbReference type="ChEBI" id="CHEBI:57834"/>
    </ligand>
</feature>
<dbReference type="EMBL" id="JACRSR010000003">
    <property type="protein sequence ID" value="MBC8531883.1"/>
    <property type="molecule type" value="Genomic_DNA"/>
</dbReference>
<gene>
    <name evidence="6" type="ORF">H8696_08490</name>
</gene>
<dbReference type="PANTHER" id="PTHR30222">
    <property type="entry name" value="SPERMIDINE/PUTRESCINE-BINDING PERIPLASMIC PROTEIN"/>
    <property type="match status" value="1"/>
</dbReference>
<keyword evidence="2" id="KW-0813">Transport</keyword>